<reference evidence="2 3" key="1">
    <citation type="journal article" date="2022" name="Allergy">
        <title>Genome assembly and annotation of Periplaneta americana reveal a comprehensive cockroach allergen profile.</title>
        <authorList>
            <person name="Wang L."/>
            <person name="Xiong Q."/>
            <person name="Saelim N."/>
            <person name="Wang L."/>
            <person name="Nong W."/>
            <person name="Wan A.T."/>
            <person name="Shi M."/>
            <person name="Liu X."/>
            <person name="Cao Q."/>
            <person name="Hui J.H.L."/>
            <person name="Sookrung N."/>
            <person name="Leung T.F."/>
            <person name="Tungtrongchitr A."/>
            <person name="Tsui S.K.W."/>
        </authorList>
    </citation>
    <scope>NUCLEOTIDE SEQUENCE [LARGE SCALE GENOMIC DNA]</scope>
    <source>
        <strain evidence="2">PWHHKU_190912</strain>
    </source>
</reference>
<evidence type="ECO:0000313" key="3">
    <source>
        <dbReference type="Proteomes" id="UP001148838"/>
    </source>
</evidence>
<organism evidence="2 3">
    <name type="scientific">Periplaneta americana</name>
    <name type="common">American cockroach</name>
    <name type="synonym">Blatta americana</name>
    <dbReference type="NCBI Taxonomy" id="6978"/>
    <lineage>
        <taxon>Eukaryota</taxon>
        <taxon>Metazoa</taxon>
        <taxon>Ecdysozoa</taxon>
        <taxon>Arthropoda</taxon>
        <taxon>Hexapoda</taxon>
        <taxon>Insecta</taxon>
        <taxon>Pterygota</taxon>
        <taxon>Neoptera</taxon>
        <taxon>Polyneoptera</taxon>
        <taxon>Dictyoptera</taxon>
        <taxon>Blattodea</taxon>
        <taxon>Blattoidea</taxon>
        <taxon>Blattidae</taxon>
        <taxon>Blattinae</taxon>
        <taxon>Periplaneta</taxon>
    </lineage>
</organism>
<dbReference type="Pfam" id="PF13843">
    <property type="entry name" value="DDE_Tnp_1_7"/>
    <property type="match status" value="1"/>
</dbReference>
<proteinExistence type="predicted"/>
<dbReference type="Proteomes" id="UP001148838">
    <property type="component" value="Unassembled WGS sequence"/>
</dbReference>
<evidence type="ECO:0000313" key="2">
    <source>
        <dbReference type="EMBL" id="KAJ4425788.1"/>
    </source>
</evidence>
<feature type="domain" description="PiggyBac transposable element-derived protein" evidence="1">
    <location>
        <begin position="53"/>
        <end position="123"/>
    </location>
</feature>
<dbReference type="InterPro" id="IPR029526">
    <property type="entry name" value="PGBD"/>
</dbReference>
<evidence type="ECO:0000259" key="1">
    <source>
        <dbReference type="Pfam" id="PF13843"/>
    </source>
</evidence>
<sequence>MEKSYTLKVASREAGLVVAREAGLVVAREEGVSAFLKQEPAITIGPAKEPEASILAERELDDKTLVSYVPKKGKFVCLISSMHHDSSIAENGKPEIIEDYNRTKGEVDSLDQKCANYSVQRRKRR</sequence>
<name>A0ABQ8RVP1_PERAM</name>
<gene>
    <name evidence="2" type="ORF">ANN_27413</name>
</gene>
<comment type="caution">
    <text evidence="2">The sequence shown here is derived from an EMBL/GenBank/DDBJ whole genome shotgun (WGS) entry which is preliminary data.</text>
</comment>
<keyword evidence="3" id="KW-1185">Reference proteome</keyword>
<protein>
    <recommendedName>
        <fullName evidence="1">PiggyBac transposable element-derived protein domain-containing protein</fullName>
    </recommendedName>
</protein>
<accession>A0ABQ8RVP1</accession>
<dbReference type="EMBL" id="JAJSOF020000041">
    <property type="protein sequence ID" value="KAJ4425788.1"/>
    <property type="molecule type" value="Genomic_DNA"/>
</dbReference>